<proteinExistence type="inferred from homology"/>
<dbReference type="NCBIfam" id="NF007912">
    <property type="entry name" value="PRK10625.1"/>
    <property type="match status" value="1"/>
</dbReference>
<feature type="domain" description="NADP-dependent oxidoreductase" evidence="5">
    <location>
        <begin position="16"/>
        <end position="335"/>
    </location>
</feature>
<organism evidence="6 7">
    <name type="scientific">Halospina denitrificans</name>
    <dbReference type="NCBI Taxonomy" id="332522"/>
    <lineage>
        <taxon>Bacteria</taxon>
        <taxon>Pseudomonadati</taxon>
        <taxon>Pseudomonadota</taxon>
        <taxon>Gammaproteobacteria</taxon>
        <taxon>Halospina</taxon>
    </lineage>
</organism>
<dbReference type="PANTHER" id="PTHR43364:SF4">
    <property type="entry name" value="NAD(P)-LINKED OXIDOREDUCTASE SUPERFAMILY PROTEIN"/>
    <property type="match status" value="1"/>
</dbReference>
<dbReference type="CDD" id="cd19094">
    <property type="entry name" value="AKR_Tas-like"/>
    <property type="match status" value="1"/>
</dbReference>
<accession>A0A4R7JKG5</accession>
<keyword evidence="7" id="KW-1185">Reference proteome</keyword>
<dbReference type="Gene3D" id="3.20.20.100">
    <property type="entry name" value="NADP-dependent oxidoreductase domain"/>
    <property type="match status" value="1"/>
</dbReference>
<keyword evidence="2" id="KW-0560">Oxidoreductase</keyword>
<dbReference type="InterPro" id="IPR036812">
    <property type="entry name" value="NAD(P)_OxRdtase_dom_sf"/>
</dbReference>
<dbReference type="FunFam" id="3.20.20.100:FF:000005">
    <property type="entry name" value="NADP(H)-dependent aldo-keto reductase"/>
    <property type="match status" value="1"/>
</dbReference>
<gene>
    <name evidence="6" type="ORF">DES49_2449</name>
</gene>
<sequence length="344" mass="38653">MEKRQLGRTNLDVSLIGLGTMTWGQQNTERDAFEQLDYAVDHGINFIDAAEMYPVPPKAETQGLTETYLGNWLNARGNREDLVIATKVTGRSDMDYMRGGPRLTREQIHQAVDDSLRRLQTDYIDLYQIHWPERKANFFGKLGYEPKDDGDAVPIEETLGALNELVEAGKVRHVGISNETPWGAMEYLRQAEKHGWPHIQSIQNPYNLLNRSYEAGLAEISMREDCGLLAYSPLAFGALTGKYLGGRHPEGARLTEFTRFTRYTSEHAVEATAAYVNLAWEHGLSPAQMALAYVNSRPFVTSNLIGATTLDQLGENIESANITLSDELLGRIESLHQRYTYPCP</sequence>
<dbReference type="Pfam" id="PF00248">
    <property type="entry name" value="Aldo_ket_red"/>
    <property type="match status" value="1"/>
</dbReference>
<evidence type="ECO:0000256" key="2">
    <source>
        <dbReference type="ARBA" id="ARBA00023002"/>
    </source>
</evidence>
<keyword evidence="1" id="KW-0521">NADP</keyword>
<dbReference type="InterPro" id="IPR023210">
    <property type="entry name" value="NADP_OxRdtase_dom"/>
</dbReference>
<dbReference type="GO" id="GO:0016491">
    <property type="term" value="F:oxidoreductase activity"/>
    <property type="evidence" value="ECO:0007669"/>
    <property type="project" value="UniProtKB-KW"/>
</dbReference>
<evidence type="ECO:0000256" key="4">
    <source>
        <dbReference type="ARBA" id="ARBA00070119"/>
    </source>
</evidence>
<dbReference type="InterPro" id="IPR050523">
    <property type="entry name" value="AKR_Detox_Biosynth"/>
</dbReference>
<comment type="caution">
    <text evidence="6">The sequence shown here is derived from an EMBL/GenBank/DDBJ whole genome shotgun (WGS) entry which is preliminary data.</text>
</comment>
<evidence type="ECO:0000256" key="1">
    <source>
        <dbReference type="ARBA" id="ARBA00022857"/>
    </source>
</evidence>
<dbReference type="EMBL" id="SOAX01000006">
    <property type="protein sequence ID" value="TDT38472.1"/>
    <property type="molecule type" value="Genomic_DNA"/>
</dbReference>
<dbReference type="SUPFAM" id="SSF51430">
    <property type="entry name" value="NAD(P)-linked oxidoreductase"/>
    <property type="match status" value="1"/>
</dbReference>
<dbReference type="PANTHER" id="PTHR43364">
    <property type="entry name" value="NADH-SPECIFIC METHYLGLYOXAL REDUCTASE-RELATED"/>
    <property type="match status" value="1"/>
</dbReference>
<comment type="similarity">
    <text evidence="3">Belongs to the aldo/keto reductase family. Aldo/keto reductase 2 subfamily.</text>
</comment>
<evidence type="ECO:0000259" key="5">
    <source>
        <dbReference type="Pfam" id="PF00248"/>
    </source>
</evidence>
<dbReference type="AlphaFoldDB" id="A0A4R7JKG5"/>
<dbReference type="OrthoDB" id="9772407at2"/>
<protein>
    <recommendedName>
        <fullName evidence="4">Protein tas</fullName>
    </recommendedName>
</protein>
<evidence type="ECO:0000313" key="6">
    <source>
        <dbReference type="EMBL" id="TDT38472.1"/>
    </source>
</evidence>
<reference evidence="6 7" key="1">
    <citation type="submission" date="2019-03" db="EMBL/GenBank/DDBJ databases">
        <title>Genomic Encyclopedia of Type Strains, Phase IV (KMG-IV): sequencing the most valuable type-strain genomes for metagenomic binning, comparative biology and taxonomic classification.</title>
        <authorList>
            <person name="Goeker M."/>
        </authorList>
    </citation>
    <scope>NUCLEOTIDE SEQUENCE [LARGE SCALE GENOMIC DNA]</scope>
    <source>
        <strain evidence="6 7">DSM 15505</strain>
    </source>
</reference>
<evidence type="ECO:0000256" key="3">
    <source>
        <dbReference type="ARBA" id="ARBA00038157"/>
    </source>
</evidence>
<evidence type="ECO:0000313" key="7">
    <source>
        <dbReference type="Proteomes" id="UP000295830"/>
    </source>
</evidence>
<name>A0A4R7JKG5_9GAMM</name>
<dbReference type="RefSeq" id="WP_133736692.1">
    <property type="nucleotide sequence ID" value="NZ_SOAX01000006.1"/>
</dbReference>
<dbReference type="Proteomes" id="UP000295830">
    <property type="component" value="Unassembled WGS sequence"/>
</dbReference>